<gene>
    <name evidence="2" type="ORF">OCV88_06020</name>
</gene>
<comment type="caution">
    <text evidence="2">The sequence shown here is derived from an EMBL/GenBank/DDBJ whole genome shotgun (WGS) entry which is preliminary data.</text>
</comment>
<dbReference type="Proteomes" id="UP001652442">
    <property type="component" value="Unassembled WGS sequence"/>
</dbReference>
<name>A0ABT2TJT6_9FIRM</name>
<keyword evidence="1" id="KW-1133">Transmembrane helix</keyword>
<evidence type="ECO:0000256" key="1">
    <source>
        <dbReference type="SAM" id="Phobius"/>
    </source>
</evidence>
<feature type="transmembrane region" description="Helical" evidence="1">
    <location>
        <begin position="7"/>
        <end position="27"/>
    </location>
</feature>
<keyword evidence="1" id="KW-0812">Transmembrane</keyword>
<keyword evidence="1" id="KW-0472">Membrane</keyword>
<accession>A0ABT2TJT6</accession>
<proteinExistence type="predicted"/>
<sequence>MKRQRGSITVFVSMILILVISVIFVFLESARVSGLRAYAKMDAALTGNSVMAEYSRPLWENYKLLFLDGSYETEQFRIENIENRGLKLSDENLLNQENAAQIQTDLYPLRLNNLQIRSFELASDSAGRALKEQAAAIMKKEIGSDMLDKLYLLVTGKLKDENGTKEDNTAGISVPELELTENPIETVEKMRAKGILALVMPGQEVSSKSADLSELLSNRTLRKGNWDSDSGSDWKTRLLFQQYLMKYFSNFSECRKDRILDYEIEYLLGGKKSDRENLKVVVRRLILIREAANIAFLQTDPEKGKVIQAAATAIALAAAQPELIPVFKQSLVAAWAYAESISDVKLLLDEQKVSLIKTKEQWNTDISRLGAAKGEKKQDQGLSYEEYLQMLLWTAGEKKVTSRCMDLIELNENIKMDHMISQMECRYTYEAEELFSLLFTIGQKSPGKYSFWQTKKVSYQE</sequence>
<dbReference type="EMBL" id="JAOQJQ010000002">
    <property type="protein sequence ID" value="MCU6761897.1"/>
    <property type="molecule type" value="Genomic_DNA"/>
</dbReference>
<evidence type="ECO:0000313" key="3">
    <source>
        <dbReference type="Proteomes" id="UP001652442"/>
    </source>
</evidence>
<keyword evidence="3" id="KW-1185">Reference proteome</keyword>
<dbReference type="InterPro" id="IPR043756">
    <property type="entry name" value="DUF5702"/>
</dbReference>
<protein>
    <submittedName>
        <fullName evidence="2">DUF5702 domain-containing protein</fullName>
    </submittedName>
</protein>
<evidence type="ECO:0000313" key="2">
    <source>
        <dbReference type="EMBL" id="MCU6761897.1"/>
    </source>
</evidence>
<reference evidence="2 3" key="1">
    <citation type="journal article" date="2021" name="ISME Commun">
        <title>Automated analysis of genomic sequences facilitates high-throughput and comprehensive description of bacteria.</title>
        <authorList>
            <person name="Hitch T.C.A."/>
        </authorList>
    </citation>
    <scope>NUCLEOTIDE SEQUENCE [LARGE SCALE GENOMIC DNA]</scope>
    <source>
        <strain evidence="2 3">Sanger_109</strain>
    </source>
</reference>
<dbReference type="Pfam" id="PF18960">
    <property type="entry name" value="DUF5702"/>
    <property type="match status" value="1"/>
</dbReference>
<organism evidence="2 3">
    <name type="scientific">Brotonthovivens ammoniilytica</name>
    <dbReference type="NCBI Taxonomy" id="2981725"/>
    <lineage>
        <taxon>Bacteria</taxon>
        <taxon>Bacillati</taxon>
        <taxon>Bacillota</taxon>
        <taxon>Clostridia</taxon>
        <taxon>Lachnospirales</taxon>
        <taxon>Lachnospiraceae</taxon>
        <taxon>Brotonthovivens</taxon>
    </lineage>
</organism>
<dbReference type="RefSeq" id="WP_158424672.1">
    <property type="nucleotide sequence ID" value="NZ_JAOQJQ010000002.1"/>
</dbReference>